<keyword evidence="11" id="KW-1185">Reference proteome</keyword>
<evidence type="ECO:0000313" key="9">
    <source>
        <dbReference type="EMBL" id="OCI29543.1"/>
    </source>
</evidence>
<keyword evidence="2" id="KW-0805">Transcription regulation</keyword>
<dbReference type="SUPFAM" id="SSF46894">
    <property type="entry name" value="C-terminal effector domain of the bipartite response regulators"/>
    <property type="match status" value="1"/>
</dbReference>
<reference evidence="9 11" key="2">
    <citation type="submission" date="2016-06" db="EMBL/GenBank/DDBJ databases">
        <title>Genome sequence of Oerskovia enterophila DSM 43852.</title>
        <authorList>
            <person name="Poehlein A."/>
            <person name="Jag V."/>
            <person name="Bengelsdorf F.R."/>
            <person name="Daniel R."/>
            <person name="Duerre P."/>
        </authorList>
    </citation>
    <scope>NUCLEOTIDE SEQUENCE [LARGE SCALE GENOMIC DNA]</scope>
    <source>
        <strain evidence="9 11">DSM 43852</strain>
    </source>
</reference>
<keyword evidence="4" id="KW-0804">Transcription</keyword>
<keyword evidence="1 5" id="KW-0597">Phosphoprotein</keyword>
<reference evidence="8 10" key="1">
    <citation type="submission" date="2016-01" db="EMBL/GenBank/DDBJ databases">
        <title>Genome sequence of Oerskovia enterophila VJag, an agar and cellulose degrading bacterium.</title>
        <authorList>
            <person name="Poehlein A."/>
            <person name="Jag V."/>
            <person name="Bengelsdorf F."/>
            <person name="Duerre P."/>
            <person name="Daniel R."/>
        </authorList>
    </citation>
    <scope>NUCLEOTIDE SEQUENCE [LARGE SCALE GENOMIC DNA]</scope>
    <source>
        <strain evidence="8 10">VJag</strain>
    </source>
</reference>
<dbReference type="PRINTS" id="PR00038">
    <property type="entry name" value="HTHLUXR"/>
</dbReference>
<accession>A0A163QP15</accession>
<evidence type="ECO:0000256" key="1">
    <source>
        <dbReference type="ARBA" id="ARBA00022553"/>
    </source>
</evidence>
<dbReference type="PROSITE" id="PS50043">
    <property type="entry name" value="HTH_LUXR_2"/>
    <property type="match status" value="1"/>
</dbReference>
<dbReference type="CDD" id="cd17535">
    <property type="entry name" value="REC_NarL-like"/>
    <property type="match status" value="1"/>
</dbReference>
<dbReference type="SMART" id="SM00448">
    <property type="entry name" value="REC"/>
    <property type="match status" value="1"/>
</dbReference>
<dbReference type="Proteomes" id="UP000093412">
    <property type="component" value="Unassembled WGS sequence"/>
</dbReference>
<dbReference type="InterPro" id="IPR058245">
    <property type="entry name" value="NreC/VraR/RcsB-like_REC"/>
</dbReference>
<evidence type="ECO:0000259" key="7">
    <source>
        <dbReference type="PROSITE" id="PS50110"/>
    </source>
</evidence>
<dbReference type="CDD" id="cd06170">
    <property type="entry name" value="LuxR_C_like"/>
    <property type="match status" value="1"/>
</dbReference>
<evidence type="ECO:0000256" key="4">
    <source>
        <dbReference type="ARBA" id="ARBA00023163"/>
    </source>
</evidence>
<dbReference type="EMBL" id="LRIE01000080">
    <property type="protein sequence ID" value="KZM34379.1"/>
    <property type="molecule type" value="Genomic_DNA"/>
</dbReference>
<evidence type="ECO:0000313" key="10">
    <source>
        <dbReference type="Proteomes" id="UP000076447"/>
    </source>
</evidence>
<dbReference type="PANTHER" id="PTHR43214:SF24">
    <property type="entry name" value="TRANSCRIPTIONAL REGULATORY PROTEIN NARL-RELATED"/>
    <property type="match status" value="1"/>
</dbReference>
<dbReference type="PROSITE" id="PS00622">
    <property type="entry name" value="HTH_LUXR_1"/>
    <property type="match status" value="1"/>
</dbReference>
<dbReference type="STRING" id="43678.OJAG_29430"/>
<dbReference type="GO" id="GO:0000160">
    <property type="term" value="P:phosphorelay signal transduction system"/>
    <property type="evidence" value="ECO:0007669"/>
    <property type="project" value="InterPro"/>
</dbReference>
<feature type="domain" description="Response regulatory" evidence="7">
    <location>
        <begin position="26"/>
        <end position="142"/>
    </location>
</feature>
<dbReference type="SUPFAM" id="SSF52172">
    <property type="entry name" value="CheY-like"/>
    <property type="match status" value="1"/>
</dbReference>
<dbReference type="GO" id="GO:0006355">
    <property type="term" value="P:regulation of DNA-templated transcription"/>
    <property type="evidence" value="ECO:0007669"/>
    <property type="project" value="InterPro"/>
</dbReference>
<dbReference type="AlphaFoldDB" id="A0A163QP15"/>
<dbReference type="PATRIC" id="fig|43678.3.peg.3080"/>
<dbReference type="InterPro" id="IPR011006">
    <property type="entry name" value="CheY-like_superfamily"/>
</dbReference>
<sequence length="236" mass="25087">MRPADPDVPGRAGAGDVPAGPARVLRVLVVDDEPLVRVGLRVILDAEPDIEVVGEAADGADVPGAVEATRPDVVLLDVRMPRVDGIAATRAIVARAPAPRVLVMTTFENDDHVLDALRAGAHGFLLKRTRPEDLAQAVRVVAHGESLLFPDAVRRIATAHPARGDALRSARLTEREGDVLRLMATGRSNQEIAGELFLGVETVRTHVGNLLAKLGVRDRTQAVVAAYESGFVRPSP</sequence>
<feature type="modified residue" description="4-aspartylphosphate" evidence="5">
    <location>
        <position position="77"/>
    </location>
</feature>
<dbReference type="InterPro" id="IPR039420">
    <property type="entry name" value="WalR-like"/>
</dbReference>
<protein>
    <submittedName>
        <fullName evidence="8">Transcriptional regulatory protein LiaR</fullName>
    </submittedName>
</protein>
<comment type="caution">
    <text evidence="8">The sequence shown here is derived from an EMBL/GenBank/DDBJ whole genome shotgun (WGS) entry which is preliminary data.</text>
</comment>
<dbReference type="PROSITE" id="PS50110">
    <property type="entry name" value="RESPONSE_REGULATORY"/>
    <property type="match status" value="1"/>
</dbReference>
<dbReference type="Proteomes" id="UP000076447">
    <property type="component" value="Unassembled WGS sequence"/>
</dbReference>
<dbReference type="InterPro" id="IPR001789">
    <property type="entry name" value="Sig_transdc_resp-reg_receiver"/>
</dbReference>
<proteinExistence type="predicted"/>
<evidence type="ECO:0000313" key="8">
    <source>
        <dbReference type="EMBL" id="KZM34379.1"/>
    </source>
</evidence>
<dbReference type="SMART" id="SM00421">
    <property type="entry name" value="HTH_LUXR"/>
    <property type="match status" value="1"/>
</dbReference>
<keyword evidence="3" id="KW-0238">DNA-binding</keyword>
<evidence type="ECO:0000256" key="3">
    <source>
        <dbReference type="ARBA" id="ARBA00023125"/>
    </source>
</evidence>
<organism evidence="8 10">
    <name type="scientific">Oerskovia enterophila</name>
    <dbReference type="NCBI Taxonomy" id="43678"/>
    <lineage>
        <taxon>Bacteria</taxon>
        <taxon>Bacillati</taxon>
        <taxon>Actinomycetota</taxon>
        <taxon>Actinomycetes</taxon>
        <taxon>Micrococcales</taxon>
        <taxon>Cellulomonadaceae</taxon>
        <taxon>Oerskovia</taxon>
    </lineage>
</organism>
<dbReference type="EMBL" id="MAQA01000069">
    <property type="protein sequence ID" value="OCI29543.1"/>
    <property type="molecule type" value="Genomic_DNA"/>
</dbReference>
<evidence type="ECO:0000256" key="2">
    <source>
        <dbReference type="ARBA" id="ARBA00023015"/>
    </source>
</evidence>
<gene>
    <name evidence="8" type="primary">liaR_10</name>
    <name evidence="9" type="synonym">liaR_9</name>
    <name evidence="9" type="ORF">OERS_37620</name>
    <name evidence="8" type="ORF">OJAG_29430</name>
</gene>
<evidence type="ECO:0000259" key="6">
    <source>
        <dbReference type="PROSITE" id="PS50043"/>
    </source>
</evidence>
<name>A0A163QP15_9CELL</name>
<dbReference type="Pfam" id="PF00072">
    <property type="entry name" value="Response_reg"/>
    <property type="match status" value="1"/>
</dbReference>
<evidence type="ECO:0000313" key="11">
    <source>
        <dbReference type="Proteomes" id="UP000093412"/>
    </source>
</evidence>
<dbReference type="InterPro" id="IPR000792">
    <property type="entry name" value="Tscrpt_reg_LuxR_C"/>
</dbReference>
<dbReference type="Gene3D" id="3.40.50.2300">
    <property type="match status" value="1"/>
</dbReference>
<dbReference type="GO" id="GO:0003677">
    <property type="term" value="F:DNA binding"/>
    <property type="evidence" value="ECO:0007669"/>
    <property type="project" value="UniProtKB-KW"/>
</dbReference>
<feature type="domain" description="HTH luxR-type" evidence="6">
    <location>
        <begin position="165"/>
        <end position="230"/>
    </location>
</feature>
<dbReference type="InterPro" id="IPR016032">
    <property type="entry name" value="Sig_transdc_resp-reg_C-effctor"/>
</dbReference>
<evidence type="ECO:0000256" key="5">
    <source>
        <dbReference type="PROSITE-ProRule" id="PRU00169"/>
    </source>
</evidence>
<dbReference type="Pfam" id="PF00196">
    <property type="entry name" value="GerE"/>
    <property type="match status" value="1"/>
</dbReference>
<dbReference type="PANTHER" id="PTHR43214">
    <property type="entry name" value="TWO-COMPONENT RESPONSE REGULATOR"/>
    <property type="match status" value="1"/>
</dbReference>